<dbReference type="AlphaFoldDB" id="A0A517QSH7"/>
<dbReference type="EMBL" id="CP036267">
    <property type="protein sequence ID" value="QDT34586.1"/>
    <property type="molecule type" value="Genomic_DNA"/>
</dbReference>
<proteinExistence type="predicted"/>
<protein>
    <submittedName>
        <fullName evidence="1">Uncharacterized protein</fullName>
    </submittedName>
</protein>
<accession>A0A517QSH7</accession>
<evidence type="ECO:0000313" key="2">
    <source>
        <dbReference type="Proteomes" id="UP000315724"/>
    </source>
</evidence>
<reference evidence="1 2" key="1">
    <citation type="submission" date="2019-02" db="EMBL/GenBank/DDBJ databases">
        <title>Deep-cultivation of Planctomycetes and their phenomic and genomic characterization uncovers novel biology.</title>
        <authorList>
            <person name="Wiegand S."/>
            <person name="Jogler M."/>
            <person name="Boedeker C."/>
            <person name="Pinto D."/>
            <person name="Vollmers J."/>
            <person name="Rivas-Marin E."/>
            <person name="Kohn T."/>
            <person name="Peeters S.H."/>
            <person name="Heuer A."/>
            <person name="Rast P."/>
            <person name="Oberbeckmann S."/>
            <person name="Bunk B."/>
            <person name="Jeske O."/>
            <person name="Meyerdierks A."/>
            <person name="Storesund J.E."/>
            <person name="Kallscheuer N."/>
            <person name="Luecker S."/>
            <person name="Lage O.M."/>
            <person name="Pohl T."/>
            <person name="Merkel B.J."/>
            <person name="Hornburger P."/>
            <person name="Mueller R.-W."/>
            <person name="Bruemmer F."/>
            <person name="Labrenz M."/>
            <person name="Spormann A.M."/>
            <person name="Op den Camp H."/>
            <person name="Overmann J."/>
            <person name="Amann R."/>
            <person name="Jetten M.S.M."/>
            <person name="Mascher T."/>
            <person name="Medema M.H."/>
            <person name="Devos D.P."/>
            <person name="Kaster A.-K."/>
            <person name="Ovreas L."/>
            <person name="Rohde M."/>
            <person name="Galperin M.Y."/>
            <person name="Jogler C."/>
        </authorList>
    </citation>
    <scope>NUCLEOTIDE SEQUENCE [LARGE SCALE GENOMIC DNA]</scope>
    <source>
        <strain evidence="1 2">Mal48</strain>
    </source>
</reference>
<dbReference type="KEGG" id="tpol:Mal48_38490"/>
<sequence>MGLTVRVRVRYAPVKVRCCTNQMAALNIVGDAFYSTACQAAFEIFS</sequence>
<evidence type="ECO:0000313" key="1">
    <source>
        <dbReference type="EMBL" id="QDT34586.1"/>
    </source>
</evidence>
<keyword evidence="2" id="KW-1185">Reference proteome</keyword>
<gene>
    <name evidence="1" type="ORF">Mal48_38490</name>
</gene>
<dbReference type="Proteomes" id="UP000315724">
    <property type="component" value="Chromosome"/>
</dbReference>
<organism evidence="1 2">
    <name type="scientific">Thalassoglobus polymorphus</name>
    <dbReference type="NCBI Taxonomy" id="2527994"/>
    <lineage>
        <taxon>Bacteria</taxon>
        <taxon>Pseudomonadati</taxon>
        <taxon>Planctomycetota</taxon>
        <taxon>Planctomycetia</taxon>
        <taxon>Planctomycetales</taxon>
        <taxon>Planctomycetaceae</taxon>
        <taxon>Thalassoglobus</taxon>
    </lineage>
</organism>
<name>A0A517QSH7_9PLAN</name>